<reference evidence="5" key="1">
    <citation type="submission" date="2021-03" db="EMBL/GenBank/DDBJ databases">
        <authorList>
            <person name="Li Z."/>
            <person name="Yang C."/>
        </authorList>
    </citation>
    <scope>NUCLEOTIDE SEQUENCE</scope>
    <source>
        <strain evidence="5">Dzin_1.0</strain>
        <tissue evidence="5">Leaf</tissue>
    </source>
</reference>
<organism evidence="5 6">
    <name type="scientific">Dioscorea zingiberensis</name>
    <dbReference type="NCBI Taxonomy" id="325984"/>
    <lineage>
        <taxon>Eukaryota</taxon>
        <taxon>Viridiplantae</taxon>
        <taxon>Streptophyta</taxon>
        <taxon>Embryophyta</taxon>
        <taxon>Tracheophyta</taxon>
        <taxon>Spermatophyta</taxon>
        <taxon>Magnoliopsida</taxon>
        <taxon>Liliopsida</taxon>
        <taxon>Dioscoreales</taxon>
        <taxon>Dioscoreaceae</taxon>
        <taxon>Dioscorea</taxon>
    </lineage>
</organism>
<keyword evidence="2" id="KW-0560">Oxidoreductase</keyword>
<dbReference type="GO" id="GO:0016491">
    <property type="term" value="F:oxidoreductase activity"/>
    <property type="evidence" value="ECO:0007669"/>
    <property type="project" value="UniProtKB-KW"/>
</dbReference>
<keyword evidence="3" id="KW-0520">NAD</keyword>
<evidence type="ECO:0000256" key="1">
    <source>
        <dbReference type="ARBA" id="ARBA00006484"/>
    </source>
</evidence>
<proteinExistence type="inferred from homology"/>
<keyword evidence="6" id="KW-1185">Reference proteome</keyword>
<dbReference type="PRINTS" id="PR00080">
    <property type="entry name" value="SDRFAMILY"/>
</dbReference>
<name>A0A9D5HKE9_9LILI</name>
<dbReference type="Gene3D" id="3.40.50.720">
    <property type="entry name" value="NAD(P)-binding Rossmann-like Domain"/>
    <property type="match status" value="1"/>
</dbReference>
<keyword evidence="4" id="KW-0443">Lipid metabolism</keyword>
<dbReference type="Pfam" id="PF13561">
    <property type="entry name" value="adh_short_C2"/>
    <property type="match status" value="1"/>
</dbReference>
<dbReference type="PANTHER" id="PTHR43180">
    <property type="entry name" value="3-OXOACYL-(ACYL-CARRIER-PROTEIN) REDUCTASE (AFU_ORTHOLOGUE AFUA_6G11210)"/>
    <property type="match status" value="1"/>
</dbReference>
<dbReference type="OrthoDB" id="294295at2759"/>
<reference evidence="5" key="2">
    <citation type="journal article" date="2022" name="Hortic Res">
        <title>The genome of Dioscorea zingiberensis sheds light on the biosynthesis, origin and evolution of the medicinally important diosgenin saponins.</title>
        <authorList>
            <person name="Li Y."/>
            <person name="Tan C."/>
            <person name="Li Z."/>
            <person name="Guo J."/>
            <person name="Li S."/>
            <person name="Chen X."/>
            <person name="Wang C."/>
            <person name="Dai X."/>
            <person name="Yang H."/>
            <person name="Song W."/>
            <person name="Hou L."/>
            <person name="Xu J."/>
            <person name="Tong Z."/>
            <person name="Xu A."/>
            <person name="Yuan X."/>
            <person name="Wang W."/>
            <person name="Yang Q."/>
            <person name="Chen L."/>
            <person name="Sun Z."/>
            <person name="Wang K."/>
            <person name="Pan B."/>
            <person name="Chen J."/>
            <person name="Bao Y."/>
            <person name="Liu F."/>
            <person name="Qi X."/>
            <person name="Gang D.R."/>
            <person name="Wen J."/>
            <person name="Li J."/>
        </authorList>
    </citation>
    <scope>NUCLEOTIDE SEQUENCE</scope>
    <source>
        <strain evidence="5">Dzin_1.0</strain>
    </source>
</reference>
<dbReference type="Proteomes" id="UP001085076">
    <property type="component" value="Miscellaneous, Linkage group lg03"/>
</dbReference>
<accession>A0A9D5HKE9</accession>
<dbReference type="SUPFAM" id="SSF51735">
    <property type="entry name" value="NAD(P)-binding Rossmann-fold domains"/>
    <property type="match status" value="1"/>
</dbReference>
<evidence type="ECO:0000256" key="4">
    <source>
        <dbReference type="ARBA" id="ARBA00023098"/>
    </source>
</evidence>
<protein>
    <submittedName>
        <fullName evidence="5">Uncharacterized protein</fullName>
    </submittedName>
</protein>
<dbReference type="FunFam" id="3.40.50.720:FF:000084">
    <property type="entry name" value="Short-chain dehydrogenase reductase"/>
    <property type="match status" value="1"/>
</dbReference>
<evidence type="ECO:0000313" key="5">
    <source>
        <dbReference type="EMBL" id="KAJ0979711.1"/>
    </source>
</evidence>
<evidence type="ECO:0000256" key="2">
    <source>
        <dbReference type="ARBA" id="ARBA00023002"/>
    </source>
</evidence>
<comment type="similarity">
    <text evidence="1">Belongs to the short-chain dehydrogenases/reductases (SDR) family.</text>
</comment>
<dbReference type="GO" id="GO:0006629">
    <property type="term" value="P:lipid metabolic process"/>
    <property type="evidence" value="ECO:0007669"/>
    <property type="project" value="UniProtKB-KW"/>
</dbReference>
<evidence type="ECO:0000313" key="6">
    <source>
        <dbReference type="Proteomes" id="UP001085076"/>
    </source>
</evidence>
<dbReference type="InterPro" id="IPR036291">
    <property type="entry name" value="NAD(P)-bd_dom_sf"/>
</dbReference>
<dbReference type="AlphaFoldDB" id="A0A9D5HKE9"/>
<comment type="caution">
    <text evidence="5">The sequence shown here is derived from an EMBL/GenBank/DDBJ whole genome shotgun (WGS) entry which is preliminary data.</text>
</comment>
<evidence type="ECO:0000256" key="3">
    <source>
        <dbReference type="ARBA" id="ARBA00023027"/>
    </source>
</evidence>
<dbReference type="PRINTS" id="PR00081">
    <property type="entry name" value="GDHRDH"/>
</dbReference>
<gene>
    <name evidence="5" type="ORF">J5N97_015185</name>
</gene>
<sequence>MFRFISRCKSSVGTKDGFQCLLSTSQPQRLAGKVAVITGAASGIGKATATEFIRQGAYVILADIKQEQGQATAVELGPNAIFTPCDVTKESDVSSSINLAVKTHGRVDIVYNNAGITGSLAPSITELNLTDFDRVMAVNVGSVVAGIKHAARAMIPRQAGCILCTASIAAIVGSVAGLNYSVSKRAMAGAVRSAAAELSAYGVRVNGISPHAIRTGLAVNKMLEMFPGLMQERVVEMIQGTGELKGAQSEPEDIARAALFLASDEATLYQWP</sequence>
<dbReference type="InterPro" id="IPR002347">
    <property type="entry name" value="SDR_fam"/>
</dbReference>
<dbReference type="EMBL" id="JAGGNH010000003">
    <property type="protein sequence ID" value="KAJ0979711.1"/>
    <property type="molecule type" value="Genomic_DNA"/>
</dbReference>
<dbReference type="PANTHER" id="PTHR43180:SF28">
    <property type="entry name" value="NAD(P)-BINDING ROSSMANN-FOLD SUPERFAMILY PROTEIN"/>
    <property type="match status" value="1"/>
</dbReference>